<evidence type="ECO:0000256" key="1">
    <source>
        <dbReference type="SAM" id="MobiDB-lite"/>
    </source>
</evidence>
<evidence type="ECO:0000313" key="3">
    <source>
        <dbReference type="EMBL" id="THH09224.1"/>
    </source>
</evidence>
<dbReference type="PANTHER" id="PTHR28190">
    <property type="entry name" value="NUCLEAR MIGRATION PROTEIN NUM1"/>
    <property type="match status" value="1"/>
</dbReference>
<feature type="compositionally biased region" description="Polar residues" evidence="1">
    <location>
        <begin position="520"/>
        <end position="532"/>
    </location>
</feature>
<dbReference type="Proteomes" id="UP000308199">
    <property type="component" value="Unassembled WGS sequence"/>
</dbReference>
<feature type="region of interest" description="Disordered" evidence="1">
    <location>
        <begin position="1090"/>
        <end position="1203"/>
    </location>
</feature>
<feature type="compositionally biased region" description="Polar residues" evidence="1">
    <location>
        <begin position="1447"/>
        <end position="1480"/>
    </location>
</feature>
<keyword evidence="4" id="KW-1185">Reference proteome</keyword>
<dbReference type="GO" id="GO:0005938">
    <property type="term" value="C:cell cortex"/>
    <property type="evidence" value="ECO:0007669"/>
    <property type="project" value="InterPro"/>
</dbReference>
<feature type="compositionally biased region" description="Acidic residues" evidence="1">
    <location>
        <begin position="509"/>
        <end position="519"/>
    </location>
</feature>
<dbReference type="InterPro" id="IPR024774">
    <property type="entry name" value="PH_dom-Mcp5-type"/>
</dbReference>
<comment type="caution">
    <text evidence="3">The sequence shown here is derived from an EMBL/GenBank/DDBJ whole genome shotgun (WGS) entry which is preliminary data.</text>
</comment>
<dbReference type="GO" id="GO:0005543">
    <property type="term" value="F:phospholipid binding"/>
    <property type="evidence" value="ECO:0007669"/>
    <property type="project" value="InterPro"/>
</dbReference>
<dbReference type="SMART" id="SM00233">
    <property type="entry name" value="PH"/>
    <property type="match status" value="1"/>
</dbReference>
<dbReference type="Gene3D" id="1.10.287.1490">
    <property type="match status" value="1"/>
</dbReference>
<feature type="region of interest" description="Disordered" evidence="1">
    <location>
        <begin position="1216"/>
        <end position="1272"/>
    </location>
</feature>
<feature type="compositionally biased region" description="Pro residues" evidence="1">
    <location>
        <begin position="1043"/>
        <end position="1054"/>
    </location>
</feature>
<feature type="region of interest" description="Disordered" evidence="1">
    <location>
        <begin position="722"/>
        <end position="932"/>
    </location>
</feature>
<feature type="region of interest" description="Disordered" evidence="1">
    <location>
        <begin position="1424"/>
        <end position="1504"/>
    </location>
</feature>
<dbReference type="GO" id="GO:0000226">
    <property type="term" value="P:microtubule cytoskeleton organization"/>
    <property type="evidence" value="ECO:0007669"/>
    <property type="project" value="TreeGrafter"/>
</dbReference>
<dbReference type="PROSITE" id="PS50003">
    <property type="entry name" value="PH_DOMAIN"/>
    <property type="match status" value="1"/>
</dbReference>
<dbReference type="InterPro" id="IPR053005">
    <property type="entry name" value="Nuclear_Pos-Cytoskel_Interact"/>
</dbReference>
<gene>
    <name evidence="3" type="ORF">EW145_g2179</name>
</gene>
<feature type="compositionally biased region" description="Pro residues" evidence="1">
    <location>
        <begin position="1118"/>
        <end position="1138"/>
    </location>
</feature>
<feature type="region of interest" description="Disordered" evidence="1">
    <location>
        <begin position="444"/>
        <end position="485"/>
    </location>
</feature>
<feature type="compositionally biased region" description="Polar residues" evidence="1">
    <location>
        <begin position="1216"/>
        <end position="1231"/>
    </location>
</feature>
<evidence type="ECO:0000313" key="4">
    <source>
        <dbReference type="Proteomes" id="UP000308199"/>
    </source>
</evidence>
<feature type="compositionally biased region" description="Low complexity" evidence="1">
    <location>
        <begin position="1492"/>
        <end position="1504"/>
    </location>
</feature>
<feature type="compositionally biased region" description="Low complexity" evidence="1">
    <location>
        <begin position="778"/>
        <end position="789"/>
    </location>
</feature>
<dbReference type="GO" id="GO:0015631">
    <property type="term" value="F:tubulin binding"/>
    <property type="evidence" value="ECO:0007669"/>
    <property type="project" value="TreeGrafter"/>
</dbReference>
<sequence length="1646" mass="179772">MANFSDGGPLPADTEDVFSDGIALSSAGSMRQYLQSLLDSKEKQLQQAGTLGQRVLAQQMELEERVRQLQDIGSEKAEDDEVSSEMRLRYRDLANTLKVWEEENTHLSSAFGNTDDFQPQPSPILPLPDLPQDLPPHGPSAPSASQSRRAKNAAHRANDVEFAFEIGSSLLTEVRRLQSLLAERDKAVQDMKEEKDDLEKAVDSLQTALRTQEQSTDKFKEENWNLEVSLQEMRAQLSNVHAAAQRGEAETKRLTKVLTSTRESNDSYKNEVERLKSAAEEMKTKHETDVALHRKHVAALAREKSDLQQSIDKYKVELARASRHPLRFGSPYTPDGRSDAQTPRMLEDDDDPFGPGTTGMGMSTNRRRLDTSALFPPDAFGPESVDNSPEPSPSRPFLAPNHPSNEIEALQQKLAHAQRQISTLKGTLGREKELRMEYRRRMIEGGVLGDRLDDDDDEDGVEDGEEAEEATEEGEEGAVGAIMLSRGNGNGRLTLAQKLGLSAQSPSSDLEDDDAEPLDTSDNFTSTIIPETSTDDLVEADRSIPSVRPPSPLSPGESPSNRTSVVSVDGMDPAFANVLRRAPSVTSVRRGVNPVIRGGMRSGRAVAGRRRGGTAYQEPRPSSLVGAPEALAAELGIGNTSVGMQSVMEVDIPDIEERDMKEFACQTENEEPPIAAIVLAPELKQPEIVKPETVEMGIQVELAPEPEPVPVPVEEPAVVKVESSMQTEEVPRMHASVATDPHVPPVLVNSSTSTEPSVPVPTAEMEIQTELEPEFEPESSVQPEVVQEVIARPQTPMRSEAETQTTPRSETFPTSPIRALSGLPARRVRYLSSASTATAVPRTALHQIVQSEDEDAQTELAYASSLGENEYTPRTEPETETDLDDYQDARSAAPTPSALDSLNDNVNDDDFHSMSTMTDNEFSSDEDEDADVGSVKASIMNAGGPSSRASRATTAEEEEVLPRLVITYESQAIETDPLEEEPKRVLSEISIQTDEWQPPPPPIIPLSQPSSGFGLYRVGPNSQQFQFVSPPSAPQTAASTPVSPHPPFSSPAPPLHESTNISARPLRFSSPSLPIEVDKIKSTEFAPSGLNIDAAQRQHTQSLVPAASPVDKTRPPTMMLPPPPKMPPPPNSMPPPSFIPEKRRPPSALSSHREMPPPRPSSPPPPELIQRATTPTFGSVLTVPGRGMSGSRQHGSSLPPLSVLRQPLSTNSFRSASNAAVHAQMSSSSGGHFNDSRDRNRRLQSATSLLSDQEDAASHRSSLSSDFHPRAPSEDHVVHAAQNVPTTPNRTANVTASTDPAIIHSITQTMIGEFLYKYTRRNFGKGHGERRHKRFFWVHPYTRTLYWSSADPGSTNVTEQSAKSAYIDSVRAVLDPNPMPPGLYQYSVVVSTPQREMKLTAPTKERHEIWLNALQYLLARPAPTGVAQSPTTQVNGAPVTPMRHPNGNGNVLDQSGVISPMSQRSGRSERSGMSNDSPWNITPRGGRRSRSRVSMGGSVGKRSGTPAAEYLRWADGPTSPSLRGFEQTSRGMDADEDEDLDFEIHDTTTSDQEGFEGLENGCMNIITPTTIYTPKAITTRIVLFHNSLEATQYRSTYSHHGLCLLHSLSVHVPAVGRVAKARVTFSPVSEPVDPRHLRHRRKGDAD</sequence>
<feature type="region of interest" description="Disordered" evidence="1">
    <location>
        <begin position="993"/>
        <end position="1071"/>
    </location>
</feature>
<name>A0A4S4LBW8_9AGAM</name>
<dbReference type="OrthoDB" id="2149224at2759"/>
<feature type="region of interest" description="Disordered" evidence="1">
    <location>
        <begin position="320"/>
        <end position="402"/>
    </location>
</feature>
<feature type="compositionally biased region" description="Polar residues" evidence="1">
    <location>
        <begin position="1426"/>
        <end position="1435"/>
    </location>
</feature>
<feature type="compositionally biased region" description="Acidic residues" evidence="1">
    <location>
        <begin position="452"/>
        <end position="476"/>
    </location>
</feature>
<feature type="compositionally biased region" description="Polar residues" evidence="1">
    <location>
        <begin position="802"/>
        <end position="814"/>
    </location>
</feature>
<feature type="region of interest" description="Disordered" evidence="1">
    <location>
        <begin position="938"/>
        <end position="957"/>
    </location>
</feature>
<organism evidence="3 4">
    <name type="scientific">Phellinidium pouzarii</name>
    <dbReference type="NCBI Taxonomy" id="167371"/>
    <lineage>
        <taxon>Eukaryota</taxon>
        <taxon>Fungi</taxon>
        <taxon>Dikarya</taxon>
        <taxon>Basidiomycota</taxon>
        <taxon>Agaricomycotina</taxon>
        <taxon>Agaricomycetes</taxon>
        <taxon>Hymenochaetales</taxon>
        <taxon>Hymenochaetaceae</taxon>
        <taxon>Phellinidium</taxon>
    </lineage>
</organism>
<dbReference type="SUPFAM" id="SSF50729">
    <property type="entry name" value="PH domain-like"/>
    <property type="match status" value="1"/>
</dbReference>
<dbReference type="GO" id="GO:0032065">
    <property type="term" value="P:maintenance of protein location in cell cortex"/>
    <property type="evidence" value="ECO:0007669"/>
    <property type="project" value="InterPro"/>
</dbReference>
<feature type="compositionally biased region" description="Pro residues" evidence="1">
    <location>
        <begin position="1157"/>
        <end position="1167"/>
    </location>
</feature>
<dbReference type="Pfam" id="PF12814">
    <property type="entry name" value="Mcp5_PH"/>
    <property type="match status" value="1"/>
</dbReference>
<feature type="compositionally biased region" description="Pro residues" evidence="1">
    <location>
        <begin position="120"/>
        <end position="139"/>
    </location>
</feature>
<dbReference type="PANTHER" id="PTHR28190:SF1">
    <property type="entry name" value="NUCLEAR MIGRATION PROTEIN NUM1"/>
    <property type="match status" value="1"/>
</dbReference>
<dbReference type="CDD" id="cd13365">
    <property type="entry name" value="PH_PLC_plant-like"/>
    <property type="match status" value="1"/>
</dbReference>
<feature type="domain" description="PH" evidence="2">
    <location>
        <begin position="1308"/>
        <end position="1419"/>
    </location>
</feature>
<reference evidence="3 4" key="1">
    <citation type="submission" date="2019-02" db="EMBL/GenBank/DDBJ databases">
        <title>Genome sequencing of the rare red list fungi Phellinidium pouzarii.</title>
        <authorList>
            <person name="Buettner E."/>
            <person name="Kellner H."/>
        </authorList>
    </citation>
    <scope>NUCLEOTIDE SEQUENCE [LARGE SCALE GENOMIC DNA]</scope>
    <source>
        <strain evidence="3 4">DSM 108285</strain>
    </source>
</reference>
<dbReference type="EMBL" id="SGPK01000071">
    <property type="protein sequence ID" value="THH09224.1"/>
    <property type="molecule type" value="Genomic_DNA"/>
</dbReference>
<feature type="compositionally biased region" description="Low complexity" evidence="1">
    <location>
        <begin position="748"/>
        <end position="762"/>
    </location>
</feature>
<dbReference type="GO" id="GO:0005739">
    <property type="term" value="C:mitochondrion"/>
    <property type="evidence" value="ECO:0007669"/>
    <property type="project" value="TreeGrafter"/>
</dbReference>
<proteinExistence type="predicted"/>
<accession>A0A4S4LBW8</accession>
<protein>
    <recommendedName>
        <fullName evidence="2">PH domain-containing protein</fullName>
    </recommendedName>
</protein>
<evidence type="ECO:0000259" key="2">
    <source>
        <dbReference type="PROSITE" id="PS50003"/>
    </source>
</evidence>
<feature type="compositionally biased region" description="Low complexity" evidence="1">
    <location>
        <begin position="1028"/>
        <end position="1042"/>
    </location>
</feature>
<feature type="region of interest" description="Disordered" evidence="1">
    <location>
        <begin position="502"/>
        <end position="564"/>
    </location>
</feature>
<feature type="compositionally biased region" description="Acidic residues" evidence="1">
    <location>
        <begin position="767"/>
        <end position="777"/>
    </location>
</feature>
<feature type="compositionally biased region" description="Acidic residues" evidence="1">
    <location>
        <begin position="922"/>
        <end position="931"/>
    </location>
</feature>
<dbReference type="InterPro" id="IPR001849">
    <property type="entry name" value="PH_domain"/>
</dbReference>
<feature type="region of interest" description="Disordered" evidence="1">
    <location>
        <begin position="602"/>
        <end position="622"/>
    </location>
</feature>
<feature type="region of interest" description="Disordered" evidence="1">
    <location>
        <begin position="109"/>
        <end position="154"/>
    </location>
</feature>